<dbReference type="InterPro" id="IPR036388">
    <property type="entry name" value="WH-like_DNA-bd_sf"/>
</dbReference>
<keyword evidence="6" id="KW-0175">Coiled coil</keyword>
<name>A0A1V9ZBL5_ACHHY</name>
<evidence type="ECO:0000256" key="3">
    <source>
        <dbReference type="ARBA" id="ARBA00023125"/>
    </source>
</evidence>
<evidence type="ECO:0000256" key="6">
    <source>
        <dbReference type="SAM" id="Coils"/>
    </source>
</evidence>
<dbReference type="SUPFAM" id="SSF46785">
    <property type="entry name" value="Winged helix' DNA-binding domain"/>
    <property type="match status" value="2"/>
</dbReference>
<dbReference type="EMBL" id="JNBR01000329">
    <property type="protein sequence ID" value="OQR95301.1"/>
    <property type="molecule type" value="Genomic_DNA"/>
</dbReference>
<comment type="caution">
    <text evidence="9">The sequence shown here is derived from an EMBL/GenBank/DDBJ whole genome shotgun (WGS) entry which is preliminary data.</text>
</comment>
<dbReference type="PANTHER" id="PTHR12081:SF7">
    <property type="entry name" value="TRANSCRIPTION FACTOR EFL-3"/>
    <property type="match status" value="1"/>
</dbReference>
<dbReference type="GO" id="GO:0000981">
    <property type="term" value="F:DNA-binding transcription factor activity, RNA polymerase II-specific"/>
    <property type="evidence" value="ECO:0007669"/>
    <property type="project" value="TreeGrafter"/>
</dbReference>
<feature type="domain" description="E2F/DP family winged-helix DNA-binding" evidence="8">
    <location>
        <begin position="28"/>
        <end position="92"/>
    </location>
</feature>
<feature type="region of interest" description="Disordered" evidence="7">
    <location>
        <begin position="1"/>
        <end position="26"/>
    </location>
</feature>
<keyword evidence="10" id="KW-1185">Reference proteome</keyword>
<dbReference type="Gene3D" id="1.10.10.10">
    <property type="entry name" value="Winged helix-like DNA-binding domain superfamily/Winged helix DNA-binding domain"/>
    <property type="match status" value="2"/>
</dbReference>
<gene>
    <name evidence="9" type="ORF">ACHHYP_00119</name>
</gene>
<organism evidence="9 10">
    <name type="scientific">Achlya hypogyna</name>
    <name type="common">Oomycete</name>
    <name type="synonym">Protoachlya hypogyna</name>
    <dbReference type="NCBI Taxonomy" id="1202772"/>
    <lineage>
        <taxon>Eukaryota</taxon>
        <taxon>Sar</taxon>
        <taxon>Stramenopiles</taxon>
        <taxon>Oomycota</taxon>
        <taxon>Saprolegniomycetes</taxon>
        <taxon>Saprolegniales</taxon>
        <taxon>Achlyaceae</taxon>
        <taxon>Achlya</taxon>
    </lineage>
</organism>
<accession>A0A1V9ZBL5</accession>
<dbReference type="OrthoDB" id="5318at2759"/>
<sequence>MLHAPTPSPVRSPMRTKERSARNTNLQRMDKSITVLSVKFCAMLREATGAVNIVQAAKALGTQKRRLHEILNIIQSVGLIAKVGIGLCRWLGEASMLSTLQALKRVSPVAAPDSKQLHKKAVATALSERFVQVFLHQVRCEPVVLEDIMHVITTDLSPCRDEPSVSPTRRIYDIANVLSSLQLIKKILVVKPETKRKQITFVWCGPSPVLAPPKFPRIQPTPPLEPSAKRARSGSEATSAADISPPFTPPAHLPPQSGPARLLELSPLYLILRNEQLTKELAASKAREADLAARLARLEEAGGKLRRPALFRPLPFLGELDARVVSPSQTSMMAASTLLSFTPNRTRGDDDAKENRRSDTGGRGNGDFDGLSPLVAARMPDDCALY</sequence>
<comment type="similarity">
    <text evidence="1 5">Belongs to the E2F/DP family.</text>
</comment>
<dbReference type="SMART" id="SM01372">
    <property type="entry name" value="E2F_TDP"/>
    <property type="match status" value="2"/>
</dbReference>
<dbReference type="InterPro" id="IPR003316">
    <property type="entry name" value="E2F_WHTH_DNA-bd_dom"/>
</dbReference>
<protein>
    <recommendedName>
        <fullName evidence="8">E2F/DP family winged-helix DNA-binding domain-containing protein</fullName>
    </recommendedName>
</protein>
<dbReference type="GO" id="GO:0090575">
    <property type="term" value="C:RNA polymerase II transcription regulator complex"/>
    <property type="evidence" value="ECO:0007669"/>
    <property type="project" value="TreeGrafter"/>
</dbReference>
<dbReference type="Proteomes" id="UP000243579">
    <property type="component" value="Unassembled WGS sequence"/>
</dbReference>
<keyword evidence="2 5" id="KW-0805">Transcription regulation</keyword>
<dbReference type="GO" id="GO:0000978">
    <property type="term" value="F:RNA polymerase II cis-regulatory region sequence-specific DNA binding"/>
    <property type="evidence" value="ECO:0007669"/>
    <property type="project" value="InterPro"/>
</dbReference>
<evidence type="ECO:0000259" key="8">
    <source>
        <dbReference type="SMART" id="SM01372"/>
    </source>
</evidence>
<reference evidence="9 10" key="1">
    <citation type="journal article" date="2014" name="Genome Biol. Evol.">
        <title>The secreted proteins of Achlya hypogyna and Thraustotheca clavata identify the ancestral oomycete secretome and reveal gene acquisitions by horizontal gene transfer.</title>
        <authorList>
            <person name="Misner I."/>
            <person name="Blouin N."/>
            <person name="Leonard G."/>
            <person name="Richards T.A."/>
            <person name="Lane C.E."/>
        </authorList>
    </citation>
    <scope>NUCLEOTIDE SEQUENCE [LARGE SCALE GENOMIC DNA]</scope>
    <source>
        <strain evidence="9 10">ATCC 48635</strain>
    </source>
</reference>
<feature type="compositionally biased region" description="Basic and acidic residues" evidence="7">
    <location>
        <begin position="346"/>
        <end position="360"/>
    </location>
</feature>
<evidence type="ECO:0000256" key="7">
    <source>
        <dbReference type="SAM" id="MobiDB-lite"/>
    </source>
</evidence>
<evidence type="ECO:0000256" key="4">
    <source>
        <dbReference type="ARBA" id="ARBA00023163"/>
    </source>
</evidence>
<feature type="coiled-coil region" evidence="6">
    <location>
        <begin position="274"/>
        <end position="301"/>
    </location>
</feature>
<dbReference type="STRING" id="1202772.A0A1V9ZBL5"/>
<feature type="compositionally biased region" description="Pro residues" evidence="7">
    <location>
        <begin position="246"/>
        <end position="257"/>
    </location>
</feature>
<keyword evidence="5" id="KW-0539">Nucleus</keyword>
<dbReference type="Pfam" id="PF02319">
    <property type="entry name" value="WHD_E2F_TDP"/>
    <property type="match status" value="2"/>
</dbReference>
<dbReference type="InterPro" id="IPR036390">
    <property type="entry name" value="WH_DNA-bd_sf"/>
</dbReference>
<feature type="compositionally biased region" description="Pro residues" evidence="7">
    <location>
        <begin position="213"/>
        <end position="225"/>
    </location>
</feature>
<proteinExistence type="inferred from homology"/>
<evidence type="ECO:0000256" key="2">
    <source>
        <dbReference type="ARBA" id="ARBA00023015"/>
    </source>
</evidence>
<dbReference type="AlphaFoldDB" id="A0A1V9ZBL5"/>
<feature type="domain" description="E2F/DP family winged-helix DNA-binding" evidence="8">
    <location>
        <begin position="129"/>
        <end position="205"/>
    </location>
</feature>
<dbReference type="PANTHER" id="PTHR12081">
    <property type="entry name" value="TRANSCRIPTION FACTOR E2F"/>
    <property type="match status" value="1"/>
</dbReference>
<feature type="region of interest" description="Disordered" evidence="7">
    <location>
        <begin position="213"/>
        <end position="258"/>
    </location>
</feature>
<evidence type="ECO:0000313" key="9">
    <source>
        <dbReference type="EMBL" id="OQR95301.1"/>
    </source>
</evidence>
<keyword evidence="4 5" id="KW-0804">Transcription</keyword>
<evidence type="ECO:0000256" key="5">
    <source>
        <dbReference type="RuleBase" id="RU003796"/>
    </source>
</evidence>
<dbReference type="InterPro" id="IPR015633">
    <property type="entry name" value="E2F"/>
</dbReference>
<feature type="region of interest" description="Disordered" evidence="7">
    <location>
        <begin position="340"/>
        <end position="373"/>
    </location>
</feature>
<keyword evidence="3 5" id="KW-0238">DNA-binding</keyword>
<feature type="compositionally biased region" description="Pro residues" evidence="7">
    <location>
        <begin position="1"/>
        <end position="10"/>
    </location>
</feature>
<evidence type="ECO:0000256" key="1">
    <source>
        <dbReference type="ARBA" id="ARBA00010940"/>
    </source>
</evidence>
<evidence type="ECO:0000313" key="10">
    <source>
        <dbReference type="Proteomes" id="UP000243579"/>
    </source>
</evidence>
<comment type="subcellular location">
    <subcellularLocation>
        <location evidence="5">Nucleus</location>
    </subcellularLocation>
</comment>